<feature type="non-terminal residue" evidence="1">
    <location>
        <position position="131"/>
    </location>
</feature>
<proteinExistence type="predicted"/>
<keyword evidence="2" id="KW-1185">Reference proteome</keyword>
<evidence type="ECO:0000313" key="1">
    <source>
        <dbReference type="EMBL" id="KAJ1676459.1"/>
    </source>
</evidence>
<gene>
    <name evidence="1" type="ORF">EV182_008157</name>
</gene>
<dbReference type="EMBL" id="JAMZIH010004077">
    <property type="protein sequence ID" value="KAJ1676459.1"/>
    <property type="molecule type" value="Genomic_DNA"/>
</dbReference>
<comment type="caution">
    <text evidence="1">The sequence shown here is derived from an EMBL/GenBank/DDBJ whole genome shotgun (WGS) entry which is preliminary data.</text>
</comment>
<evidence type="ECO:0000313" key="2">
    <source>
        <dbReference type="Proteomes" id="UP001145114"/>
    </source>
</evidence>
<name>A0ACC1HQ19_9FUNG</name>
<sequence length="131" mass="14188">MVLGKLYTSSGSSRQFKVLIAAKYVGVDIETTPNFQISTDTRTPEFLAKFPIGKVPAFETPEGFAVTDSTAIAYYVASKGNNPDFLGKTPEETASILQYLFFASAEISGTVAQTIYPRLGYTPYVKPAVQA</sequence>
<organism evidence="1 2">
    <name type="scientific">Spiromyces aspiralis</name>
    <dbReference type="NCBI Taxonomy" id="68401"/>
    <lineage>
        <taxon>Eukaryota</taxon>
        <taxon>Fungi</taxon>
        <taxon>Fungi incertae sedis</taxon>
        <taxon>Zoopagomycota</taxon>
        <taxon>Kickxellomycotina</taxon>
        <taxon>Kickxellomycetes</taxon>
        <taxon>Kickxellales</taxon>
        <taxon>Kickxellaceae</taxon>
        <taxon>Spiromyces</taxon>
    </lineage>
</organism>
<dbReference type="Proteomes" id="UP001145114">
    <property type="component" value="Unassembled WGS sequence"/>
</dbReference>
<reference evidence="1" key="1">
    <citation type="submission" date="2022-06" db="EMBL/GenBank/DDBJ databases">
        <title>Phylogenomic reconstructions and comparative analyses of Kickxellomycotina fungi.</title>
        <authorList>
            <person name="Reynolds N.K."/>
            <person name="Stajich J.E."/>
            <person name="Barry K."/>
            <person name="Grigoriev I.V."/>
            <person name="Crous P."/>
            <person name="Smith M.E."/>
        </authorList>
    </citation>
    <scope>NUCLEOTIDE SEQUENCE</scope>
    <source>
        <strain evidence="1">RSA 2271</strain>
    </source>
</reference>
<protein>
    <submittedName>
        <fullName evidence="1">Uncharacterized protein</fullName>
    </submittedName>
</protein>
<accession>A0ACC1HQ19</accession>